<evidence type="ECO:0000256" key="1">
    <source>
        <dbReference type="SAM" id="Coils"/>
    </source>
</evidence>
<dbReference type="AlphaFoldDB" id="A0A0G3M4K8"/>
<feature type="coiled-coil region" evidence="1">
    <location>
        <begin position="30"/>
        <end position="57"/>
    </location>
</feature>
<name>A0A0G3M4K8_CHRGL</name>
<gene>
    <name evidence="2" type="ORF">OK18_15360</name>
</gene>
<dbReference type="STRING" id="1324352.OK18_15360"/>
<proteinExistence type="predicted"/>
<evidence type="ECO:0000313" key="3">
    <source>
        <dbReference type="Proteomes" id="UP000035213"/>
    </source>
</evidence>
<organism evidence="2 3">
    <name type="scientific">Chryseobacterium gallinarum</name>
    <dbReference type="NCBI Taxonomy" id="1324352"/>
    <lineage>
        <taxon>Bacteria</taxon>
        <taxon>Pseudomonadati</taxon>
        <taxon>Bacteroidota</taxon>
        <taxon>Flavobacteriia</taxon>
        <taxon>Flavobacteriales</taxon>
        <taxon>Weeksellaceae</taxon>
        <taxon>Chryseobacterium group</taxon>
        <taxon>Chryseobacterium</taxon>
    </lineage>
</organism>
<reference evidence="2 3" key="1">
    <citation type="submission" date="2014-11" db="EMBL/GenBank/DDBJ databases">
        <authorList>
            <person name="Park G.-S."/>
            <person name="Hong S.-J."/>
            <person name="Jung B.K."/>
            <person name="Khan A.R."/>
            <person name="Kwak Y."/>
            <person name="Shin J.-H."/>
        </authorList>
    </citation>
    <scope>NUCLEOTIDE SEQUENCE [LARGE SCALE GENOMIC DNA]</scope>
    <source>
        <strain evidence="2 3">DSM 27622</strain>
    </source>
</reference>
<sequence>MKPLEKFPDVTTALKEWERRKEMAMWQLSIAIDKDIIQKKQNRIKELEHQIKELQNIKV</sequence>
<keyword evidence="1" id="KW-0175">Coiled coil</keyword>
<dbReference type="KEGG" id="cgn:OK18_15360"/>
<dbReference type="Proteomes" id="UP000035213">
    <property type="component" value="Chromosome"/>
</dbReference>
<dbReference type="RefSeq" id="WP_053328562.1">
    <property type="nucleotide sequence ID" value="NZ_CP009928.1"/>
</dbReference>
<accession>A0A0G3M4K8</accession>
<protein>
    <submittedName>
        <fullName evidence="2">Uncharacterized protein</fullName>
    </submittedName>
</protein>
<dbReference type="EMBL" id="CP009928">
    <property type="protein sequence ID" value="AKK73799.1"/>
    <property type="molecule type" value="Genomic_DNA"/>
</dbReference>
<evidence type="ECO:0000313" key="2">
    <source>
        <dbReference type="EMBL" id="AKK73799.1"/>
    </source>
</evidence>
<dbReference type="PATRIC" id="fig|1324352.5.peg.3202"/>